<reference evidence="2" key="1">
    <citation type="submission" date="2009-06" db="EMBL/GenBank/DDBJ databases">
        <authorList>
            <consortium name="US DOE Joint Genome Institute (JGI-PGF)"/>
            <person name="Lucas S."/>
            <person name="Copeland A."/>
            <person name="Lapidus A."/>
            <person name="Glavina del Rio T."/>
            <person name="Dalin E."/>
            <person name="Tice H."/>
            <person name="Bruce D."/>
            <person name="Goodwin L."/>
            <person name="Pitluck S."/>
            <person name="Kyrpides N."/>
            <person name="Mavromatis K."/>
            <person name="Ivanova N."/>
            <person name="Saunders E."/>
            <person name="Brettin T."/>
            <person name="Detter J.C."/>
            <person name="Han C."/>
            <person name="Larimer F."/>
            <person name="Land M."/>
            <person name="Hauser L."/>
            <person name="Markowitz V."/>
            <person name="Cheng J.-F."/>
            <person name="Hugenholtz P."/>
            <person name="Woyke T."/>
            <person name="Wu D."/>
            <person name="Gronow S."/>
            <person name="Klenk H.-P."/>
            <person name="Eisen J.A."/>
        </authorList>
    </citation>
    <scope>NUCLEOTIDE SEQUENCE</scope>
    <source>
        <strain evidence="2">Eklund 17B</strain>
    </source>
</reference>
<gene>
    <name evidence="2" type="ordered locus">CLL_A3590</name>
</gene>
<accession>B2TRH0</accession>
<reference evidence="2" key="2">
    <citation type="submission" date="2009-08" db="EMBL/GenBank/DDBJ databases">
        <authorList>
            <person name="Shrivastava S."/>
            <person name="Brinkac L.M."/>
            <person name="Dodson R.J."/>
            <person name="Harkins D.M."/>
            <person name="Durkin A.S."/>
            <person name="Sutton G."/>
        </authorList>
    </citation>
    <scope>NUCLEOTIDE SEQUENCE</scope>
    <source>
        <strain evidence="2">Eklund 17B</strain>
    </source>
</reference>
<dbReference type="EMBL" id="CP001056">
    <property type="protein sequence ID" value="ACD22403.1"/>
    <property type="molecule type" value="Genomic_DNA"/>
</dbReference>
<dbReference type="AlphaFoldDB" id="B2TRH0"/>
<sequence length="79" mass="9308">MNYYIIVFKNTFDAMAADKYLQEGKYDFRIMPTPTSITKSCGICVRINDKEVMNEVIKDNKFEYKNIYLKDNNGYVSIE</sequence>
<dbReference type="InterPro" id="IPR021778">
    <property type="entry name" value="Se/S_carrier-like"/>
</dbReference>
<dbReference type="PATRIC" id="fig|935198.13.peg.3512"/>
<proteinExistence type="predicted"/>
<dbReference type="HOGENOM" id="CLU_167443_2_2_9"/>
<feature type="domain" description="Putative Se/S carrier protein-like" evidence="1">
    <location>
        <begin position="3"/>
        <end position="68"/>
    </location>
</feature>
<evidence type="ECO:0000313" key="2">
    <source>
        <dbReference type="EMBL" id="ACD22403.1"/>
    </source>
</evidence>
<evidence type="ECO:0000259" key="1">
    <source>
        <dbReference type="Pfam" id="PF11823"/>
    </source>
</evidence>
<organism evidence="2">
    <name type="scientific">Clostridium botulinum (strain Eklund 17B / Type B)</name>
    <dbReference type="NCBI Taxonomy" id="935198"/>
    <lineage>
        <taxon>Bacteria</taxon>
        <taxon>Bacillati</taxon>
        <taxon>Bacillota</taxon>
        <taxon>Clostridia</taxon>
        <taxon>Eubacteriales</taxon>
        <taxon>Clostridiaceae</taxon>
        <taxon>Clostridium</taxon>
    </lineage>
</organism>
<protein>
    <recommendedName>
        <fullName evidence="1">Putative Se/S carrier protein-like domain-containing protein</fullName>
    </recommendedName>
</protein>
<dbReference type="Pfam" id="PF11823">
    <property type="entry name" value="Se_S_carrier"/>
    <property type="match status" value="1"/>
</dbReference>
<accession>U4PA50</accession>
<name>B2TRH0_CLOBB</name>
<dbReference type="KEGG" id="cbk:CLL_A3590"/>